<dbReference type="AlphaFoldDB" id="A0A8F3ENB4"/>
<dbReference type="RefSeq" id="WP_205200669.1">
    <property type="nucleotide sequence ID" value="NZ_JADKRF010000006.1"/>
</dbReference>
<dbReference type="EMBL" id="MW218448">
    <property type="protein sequence ID" value="QWY91771.1"/>
    <property type="molecule type" value="Genomic_DNA"/>
</dbReference>
<sequence>MAYNREFAEQIGVAVASPGAKEALSFMTLNVPENPTHTIKLLSNWDGEGDVVWMLAFKVGDEYHSWECGRDFGQPVLQYDGDQILAAWELS</sequence>
<accession>A0A8F3ENB4</accession>
<organism evidence="1">
    <name type="scientific">Aeromonas salmonicida subsp. salmonicida</name>
    <dbReference type="NCBI Taxonomy" id="29491"/>
    <lineage>
        <taxon>Bacteria</taxon>
        <taxon>Pseudomonadati</taxon>
        <taxon>Pseudomonadota</taxon>
        <taxon>Gammaproteobacteria</taxon>
        <taxon>Aeromonadales</taxon>
        <taxon>Aeromonadaceae</taxon>
        <taxon>Aeromonas</taxon>
    </lineage>
</organism>
<name>A0A8F3ENB4_AERSS</name>
<evidence type="ECO:0000313" key="1">
    <source>
        <dbReference type="EMBL" id="QWY91771.1"/>
    </source>
</evidence>
<reference evidence="1" key="1">
    <citation type="journal article" date="2021" name="FEMS Microbiol. Lett.">
        <title>AsaGEI2d: a new variant of a genomic island identified in a group of Aeromonas salmonicida subsp. salmonicida isolated from France, which bears the pAsa7 plasmid.</title>
        <authorList>
            <person name="Vincent A.T."/>
            <person name="Intertaglia L."/>
            <person name="Loyer V."/>
            <person name="Paquet V.E."/>
            <person name="Adouane E."/>
            <person name="Martin P."/>
            <person name="Berard C."/>
            <person name="Lami R."/>
            <person name="Charette S.J."/>
        </authorList>
    </citation>
    <scope>NUCLEOTIDE SEQUENCE</scope>
    <source>
        <strain evidence="1">BBCC2887</strain>
    </source>
</reference>
<protein>
    <submittedName>
        <fullName evidence="1">Uncharacterized protein</fullName>
    </submittedName>
</protein>
<proteinExistence type="predicted"/>